<dbReference type="Proteomes" id="UP000749040">
    <property type="component" value="Unassembled WGS sequence"/>
</dbReference>
<sequence length="104" mass="11098">MSVSPANLTDDQLNAYIKARLVISGIDLSLFPATPDPVTGAPTQDQVLSSLRGFIRTNPAVINTWRPADPKATAQNAAMLSQMLYPPLEYPSITEAWTGKAVGA</sequence>
<name>A0ABS2TZA1_9ACTN</name>
<dbReference type="EMBL" id="JADKYB010000019">
    <property type="protein sequence ID" value="MBM9508663.1"/>
    <property type="molecule type" value="Genomic_DNA"/>
</dbReference>
<reference evidence="1 2" key="1">
    <citation type="submission" date="2021-01" db="EMBL/GenBank/DDBJ databases">
        <title>Streptomyces acididurans sp. nov., isolated from a peat swamp forest soil.</title>
        <authorList>
            <person name="Chantavorakit T."/>
            <person name="Duangmal K."/>
        </authorList>
    </citation>
    <scope>NUCLEOTIDE SEQUENCE [LARGE SCALE GENOMIC DNA]</scope>
    <source>
        <strain evidence="1 2">KK5PA1</strain>
    </source>
</reference>
<organism evidence="1 2">
    <name type="scientific">Actinacidiphila acididurans</name>
    <dbReference type="NCBI Taxonomy" id="2784346"/>
    <lineage>
        <taxon>Bacteria</taxon>
        <taxon>Bacillati</taxon>
        <taxon>Actinomycetota</taxon>
        <taxon>Actinomycetes</taxon>
        <taxon>Kitasatosporales</taxon>
        <taxon>Streptomycetaceae</taxon>
        <taxon>Actinacidiphila</taxon>
    </lineage>
</organism>
<gene>
    <name evidence="1" type="ORF">ITX44_29740</name>
</gene>
<comment type="caution">
    <text evidence="1">The sequence shown here is derived from an EMBL/GenBank/DDBJ whole genome shotgun (WGS) entry which is preliminary data.</text>
</comment>
<keyword evidence="2" id="KW-1185">Reference proteome</keyword>
<dbReference type="RefSeq" id="WP_205360909.1">
    <property type="nucleotide sequence ID" value="NZ_JADKYB010000019.1"/>
</dbReference>
<protein>
    <submittedName>
        <fullName evidence="1">Uncharacterized protein</fullName>
    </submittedName>
</protein>
<evidence type="ECO:0000313" key="1">
    <source>
        <dbReference type="EMBL" id="MBM9508663.1"/>
    </source>
</evidence>
<evidence type="ECO:0000313" key="2">
    <source>
        <dbReference type="Proteomes" id="UP000749040"/>
    </source>
</evidence>
<accession>A0ABS2TZA1</accession>
<proteinExistence type="predicted"/>